<keyword evidence="5" id="KW-0964">Secreted</keyword>
<comment type="caution">
    <text evidence="11">The sequence shown here is derived from an EMBL/GenBank/DDBJ whole genome shotgun (WGS) entry which is preliminary data.</text>
</comment>
<comment type="similarity">
    <text evidence="3">Belongs to the SPP2 family.</text>
</comment>
<evidence type="ECO:0000256" key="3">
    <source>
        <dbReference type="ARBA" id="ARBA00008576"/>
    </source>
</evidence>
<comment type="function">
    <text evidence="1">Could coordinate an aspect of bone turnover.</text>
</comment>
<dbReference type="GO" id="GO:0005576">
    <property type="term" value="C:extracellular region"/>
    <property type="evidence" value="ECO:0007669"/>
    <property type="project" value="UniProtKB-SubCell"/>
</dbReference>
<organism evidence="11 12">
    <name type="scientific">Callipepla squamata</name>
    <name type="common">Scaled quail</name>
    <dbReference type="NCBI Taxonomy" id="9009"/>
    <lineage>
        <taxon>Eukaryota</taxon>
        <taxon>Metazoa</taxon>
        <taxon>Chordata</taxon>
        <taxon>Craniata</taxon>
        <taxon>Vertebrata</taxon>
        <taxon>Euteleostomi</taxon>
        <taxon>Archelosauria</taxon>
        <taxon>Archosauria</taxon>
        <taxon>Dinosauria</taxon>
        <taxon>Saurischia</taxon>
        <taxon>Theropoda</taxon>
        <taxon>Coelurosauria</taxon>
        <taxon>Aves</taxon>
        <taxon>Neognathae</taxon>
        <taxon>Galloanserae</taxon>
        <taxon>Galliformes</taxon>
        <taxon>Odontophoridae</taxon>
        <taxon>Callipepla</taxon>
    </lineage>
</organism>
<dbReference type="STRING" id="9009.A0A226MFY1"/>
<feature type="region of interest" description="Disordered" evidence="10">
    <location>
        <begin position="199"/>
        <end position="221"/>
    </location>
</feature>
<evidence type="ECO:0000256" key="4">
    <source>
        <dbReference type="ARBA" id="ARBA00020365"/>
    </source>
</evidence>
<dbReference type="GO" id="GO:0046849">
    <property type="term" value="P:bone remodeling"/>
    <property type="evidence" value="ECO:0007669"/>
    <property type="project" value="InterPro"/>
</dbReference>
<evidence type="ECO:0000256" key="9">
    <source>
        <dbReference type="ARBA" id="ARBA00029627"/>
    </source>
</evidence>
<evidence type="ECO:0000256" key="5">
    <source>
        <dbReference type="ARBA" id="ARBA00022525"/>
    </source>
</evidence>
<evidence type="ECO:0000256" key="8">
    <source>
        <dbReference type="ARBA" id="ARBA00023157"/>
    </source>
</evidence>
<dbReference type="Pfam" id="PF07448">
    <property type="entry name" value="Spp-24"/>
    <property type="match status" value="1"/>
</dbReference>
<dbReference type="PANTHER" id="PTHR15444:SF4">
    <property type="entry name" value="SECRETED PHOSPHOPROTEIN 24"/>
    <property type="match status" value="1"/>
</dbReference>
<evidence type="ECO:0000256" key="2">
    <source>
        <dbReference type="ARBA" id="ARBA00004613"/>
    </source>
</evidence>
<sequence length="221" mass="24979">FPVYDYELPVTEEALNASLQRINSQSWGPNLYGVVRSHVRHVDMWNSNYYRLELQLSVRETECTKASGRDPFTCDFRAGPYVPTAVCKSVVEVSSEQIVNVIVRCHQSTFSSESMSSEEMMHMLMTDPIKRGNSRSEGHLCEEEKKTEGHLFAQVTSSFFYCVGVLLTGKVNAEKNELDSMQDSCTSPYSIFVSEAFSSRGRGRSSGNWHKPNYTNPGKME</sequence>
<evidence type="ECO:0000256" key="7">
    <source>
        <dbReference type="ARBA" id="ARBA00022729"/>
    </source>
</evidence>
<dbReference type="PANTHER" id="PTHR15444">
    <property type="entry name" value="SECRETED PHOSPHOPROTEIN 24"/>
    <property type="match status" value="1"/>
</dbReference>
<keyword evidence="12" id="KW-1185">Reference proteome</keyword>
<accession>A0A226MFY1</accession>
<dbReference type="Gene3D" id="3.10.450.10">
    <property type="match status" value="1"/>
</dbReference>
<keyword evidence="6" id="KW-0597">Phosphoprotein</keyword>
<dbReference type="EMBL" id="MCFN01001028">
    <property type="protein sequence ID" value="OXB53929.1"/>
    <property type="molecule type" value="Genomic_DNA"/>
</dbReference>
<evidence type="ECO:0000256" key="10">
    <source>
        <dbReference type="SAM" id="MobiDB-lite"/>
    </source>
</evidence>
<reference evidence="11 12" key="1">
    <citation type="submission" date="2016-07" db="EMBL/GenBank/DDBJ databases">
        <title>Disparate Historic Effective Population Sizes Predicted by Modern Levels of Genome Diversity for the Scaled Quail (Callipepla squamata) and the Northern Bobwhite (Colinus virginianus): Inferences from First and Second Generation Draft Genome Assemblies for Sympatric New World Quail.</title>
        <authorList>
            <person name="Oldeschulte D.L."/>
            <person name="Halley Y.A."/>
            <person name="Bhattarai E.K."/>
            <person name="Brashear W.A."/>
            <person name="Hill J."/>
            <person name="Metz R.P."/>
            <person name="Johnson C.D."/>
            <person name="Rollins D."/>
            <person name="Peterson M.J."/>
            <person name="Bickhart D.M."/>
            <person name="Decker J.E."/>
            <person name="Seabury C.M."/>
        </authorList>
    </citation>
    <scope>NUCLEOTIDE SEQUENCE [LARGE SCALE GENOMIC DNA]</scope>
    <source>
        <strain evidence="11 12">Texas</strain>
        <tissue evidence="11">Leg muscle</tissue>
    </source>
</reference>
<keyword evidence="8" id="KW-1015">Disulfide bond</keyword>
<protein>
    <recommendedName>
        <fullName evidence="4">Secreted phosphoprotein 24</fullName>
    </recommendedName>
    <alternativeName>
        <fullName evidence="9">Secreted phosphoprotein 2</fullName>
    </alternativeName>
</protein>
<proteinExistence type="inferred from homology"/>
<evidence type="ECO:0000313" key="11">
    <source>
        <dbReference type="EMBL" id="OXB53929.1"/>
    </source>
</evidence>
<dbReference type="OrthoDB" id="9944258at2759"/>
<dbReference type="AlphaFoldDB" id="A0A226MFY1"/>
<feature type="non-terminal residue" evidence="11">
    <location>
        <position position="1"/>
    </location>
</feature>
<dbReference type="SUPFAM" id="SSF54403">
    <property type="entry name" value="Cystatin/monellin"/>
    <property type="match status" value="1"/>
</dbReference>
<dbReference type="InterPro" id="IPR010892">
    <property type="entry name" value="Spp-24"/>
</dbReference>
<name>A0A226MFY1_CALSU</name>
<keyword evidence="7" id="KW-0732">Signal</keyword>
<evidence type="ECO:0000256" key="1">
    <source>
        <dbReference type="ARBA" id="ARBA00002371"/>
    </source>
</evidence>
<evidence type="ECO:0000313" key="12">
    <source>
        <dbReference type="Proteomes" id="UP000198323"/>
    </source>
</evidence>
<gene>
    <name evidence="11" type="ORF">ASZ78_011685</name>
</gene>
<dbReference type="Proteomes" id="UP000198323">
    <property type="component" value="Unassembled WGS sequence"/>
</dbReference>
<evidence type="ECO:0000256" key="6">
    <source>
        <dbReference type="ARBA" id="ARBA00022553"/>
    </source>
</evidence>
<dbReference type="InterPro" id="IPR046350">
    <property type="entry name" value="Cystatin_sf"/>
</dbReference>
<comment type="subcellular location">
    <subcellularLocation>
        <location evidence="2">Secreted</location>
    </subcellularLocation>
</comment>